<sequence>MNLCEAKGEKNPYRNTTAWNHSQAHAHERGSFEASKVFRSQQQGYFHTVQRQGLDTTGTANKMARGLNCQMRPGEVFRLNG</sequence>
<comment type="caution">
    <text evidence="1">The sequence shown here is derived from an EMBL/GenBank/DDBJ whole genome shotgun (WGS) entry which is preliminary data.</text>
</comment>
<name>A0AAV6R995_SOLSE</name>
<gene>
    <name evidence="1" type="ORF">JOB18_038858</name>
</gene>
<organism evidence="1 2">
    <name type="scientific">Solea senegalensis</name>
    <name type="common">Senegalese sole</name>
    <dbReference type="NCBI Taxonomy" id="28829"/>
    <lineage>
        <taxon>Eukaryota</taxon>
        <taxon>Metazoa</taxon>
        <taxon>Chordata</taxon>
        <taxon>Craniata</taxon>
        <taxon>Vertebrata</taxon>
        <taxon>Euteleostomi</taxon>
        <taxon>Actinopterygii</taxon>
        <taxon>Neopterygii</taxon>
        <taxon>Teleostei</taxon>
        <taxon>Neoteleostei</taxon>
        <taxon>Acanthomorphata</taxon>
        <taxon>Carangaria</taxon>
        <taxon>Pleuronectiformes</taxon>
        <taxon>Pleuronectoidei</taxon>
        <taxon>Soleidae</taxon>
        <taxon>Solea</taxon>
    </lineage>
</organism>
<protein>
    <submittedName>
        <fullName evidence="1">Uncharacterized protein</fullName>
    </submittedName>
</protein>
<evidence type="ECO:0000313" key="2">
    <source>
        <dbReference type="Proteomes" id="UP000693946"/>
    </source>
</evidence>
<dbReference type="AlphaFoldDB" id="A0AAV6R995"/>
<proteinExistence type="predicted"/>
<evidence type="ECO:0000313" key="1">
    <source>
        <dbReference type="EMBL" id="KAG7501060.1"/>
    </source>
</evidence>
<reference evidence="1 2" key="1">
    <citation type="journal article" date="2021" name="Sci. Rep.">
        <title>Chromosome anchoring in Senegalese sole (Solea senegalensis) reveals sex-associated markers and genome rearrangements in flatfish.</title>
        <authorList>
            <person name="Guerrero-Cozar I."/>
            <person name="Gomez-Garrido J."/>
            <person name="Berbel C."/>
            <person name="Martinez-Blanch J.F."/>
            <person name="Alioto T."/>
            <person name="Claros M.G."/>
            <person name="Gagnaire P.A."/>
            <person name="Manchado M."/>
        </authorList>
    </citation>
    <scope>NUCLEOTIDE SEQUENCE [LARGE SCALE GENOMIC DNA]</scope>
    <source>
        <strain evidence="1">Sse05_10M</strain>
    </source>
</reference>
<accession>A0AAV6R995</accession>
<dbReference type="EMBL" id="JAGKHQ010000013">
    <property type="protein sequence ID" value="KAG7501060.1"/>
    <property type="molecule type" value="Genomic_DNA"/>
</dbReference>
<keyword evidence="2" id="KW-1185">Reference proteome</keyword>
<dbReference type="Proteomes" id="UP000693946">
    <property type="component" value="Linkage Group LG20"/>
</dbReference>